<dbReference type="InterPro" id="IPR021458">
    <property type="entry name" value="Rv0495c"/>
</dbReference>
<organism evidence="2 3">
    <name type="scientific">Proteiniphilum acetatigenes</name>
    <dbReference type="NCBI Taxonomy" id="294710"/>
    <lineage>
        <taxon>Bacteria</taxon>
        <taxon>Pseudomonadati</taxon>
        <taxon>Bacteroidota</taxon>
        <taxon>Bacteroidia</taxon>
        <taxon>Bacteroidales</taxon>
        <taxon>Dysgonomonadaceae</taxon>
        <taxon>Proteiniphilum</taxon>
    </lineage>
</organism>
<evidence type="ECO:0000313" key="3">
    <source>
        <dbReference type="Proteomes" id="UP000053860"/>
    </source>
</evidence>
<dbReference type="STRING" id="1123008.GCA_000380985_03188"/>
<comment type="caution">
    <text evidence="2">The sequence shown here is derived from an EMBL/GenBank/DDBJ whole genome shotgun (WGS) entry which is preliminary data.</text>
</comment>
<evidence type="ECO:0000313" key="2">
    <source>
        <dbReference type="EMBL" id="KUK75066.1"/>
    </source>
</evidence>
<sequence>MIQIEDTLLSDDIFEEQFICDLCKCKGACCVDGESGAPLTKEEHDQIQEILPLIWDDLSLKAQELITKQGIAYNDSDGELVTSIVNGEECVFTYFDEKGVCKCAIDTAYREGRIPVQKPISCHLYPVRLTAYAEFTAVNYHRWSVCRPAVKQGRREGVPLYRFLREPLIRKFGVAWYQEVCEAASLFAKDKK</sequence>
<dbReference type="Proteomes" id="UP000053860">
    <property type="component" value="Unassembled WGS sequence"/>
</dbReference>
<protein>
    <recommendedName>
        <fullName evidence="4">DUF3109 family protein</fullName>
    </recommendedName>
</protein>
<dbReference type="AlphaFoldDB" id="A0A101HDY0"/>
<dbReference type="PATRIC" id="fig|294710.3.peg.261"/>
<evidence type="ECO:0000256" key="1">
    <source>
        <dbReference type="ARBA" id="ARBA00093770"/>
    </source>
</evidence>
<accession>A0A101HDY0</accession>
<name>A0A101HDY0_9BACT</name>
<dbReference type="EMBL" id="LGGN01000394">
    <property type="protein sequence ID" value="KUK75066.1"/>
    <property type="molecule type" value="Genomic_DNA"/>
</dbReference>
<reference evidence="3" key="1">
    <citation type="journal article" date="2015" name="MBio">
        <title>Genome-Resolved Metagenomic Analysis Reveals Roles for Candidate Phyla and Other Microbial Community Members in Biogeochemical Transformations in Oil Reservoirs.</title>
        <authorList>
            <person name="Hu P."/>
            <person name="Tom L."/>
            <person name="Singh A."/>
            <person name="Thomas B.C."/>
            <person name="Baker B.J."/>
            <person name="Piceno Y.M."/>
            <person name="Andersen G.L."/>
            <person name="Banfield J.F."/>
        </authorList>
    </citation>
    <scope>NUCLEOTIDE SEQUENCE [LARGE SCALE GENOMIC DNA]</scope>
</reference>
<comment type="similarity">
    <text evidence="1">Belongs to the Rv0495c family.</text>
</comment>
<dbReference type="Pfam" id="PF11307">
    <property type="entry name" value="DUF3109"/>
    <property type="match status" value="1"/>
</dbReference>
<proteinExistence type="inferred from homology"/>
<evidence type="ECO:0008006" key="4">
    <source>
        <dbReference type="Google" id="ProtNLM"/>
    </source>
</evidence>
<gene>
    <name evidence="2" type="ORF">XD92_1583</name>
</gene>